<keyword evidence="3" id="KW-1185">Reference proteome</keyword>
<dbReference type="RefSeq" id="WP_042562394.1">
    <property type="nucleotide sequence ID" value="NZ_CP009997.1"/>
</dbReference>
<dbReference type="Proteomes" id="UP000031883">
    <property type="component" value="Chromosome"/>
</dbReference>
<reference evidence="2 3" key="1">
    <citation type="journal article" date="2015" name="Genome Announc.">
        <title>Thirty-Two Complete Genome Assemblies of Nine Yersinia Species, Including Y. pestis, Y. pseudotuberculosis, and Y. enterocolitica.</title>
        <authorList>
            <person name="Johnson S.L."/>
            <person name="Daligault H.E."/>
            <person name="Davenport K.W."/>
            <person name="Jaissle J."/>
            <person name="Frey K.G."/>
            <person name="Ladner J.T."/>
            <person name="Broomall S.M."/>
            <person name="Bishop-Lilly K.A."/>
            <person name="Bruce D.C."/>
            <person name="Coyne S.R."/>
            <person name="Gibbons H.S."/>
            <person name="Lo C.C."/>
            <person name="Munk A.C."/>
            <person name="Rosenzweig C.N."/>
            <person name="Koroleva G.I."/>
            <person name="Palacios G.F."/>
            <person name="Redden C.L."/>
            <person name="Xu Y."/>
            <person name="Minogue T.D."/>
            <person name="Chain P.S."/>
        </authorList>
    </citation>
    <scope>NUCLEOTIDE SEQUENCE [LARGE SCALE GENOMIC DNA]</scope>
    <source>
        <strain evidence="2 3">Y231</strain>
    </source>
</reference>
<accession>A0ABN4FGW2</accession>
<dbReference type="InterPro" id="IPR010985">
    <property type="entry name" value="Ribbon_hlx_hlx"/>
</dbReference>
<evidence type="ECO:0000313" key="3">
    <source>
        <dbReference type="Proteomes" id="UP000031883"/>
    </source>
</evidence>
<dbReference type="Gene3D" id="1.10.1220.10">
    <property type="entry name" value="Met repressor-like"/>
    <property type="match status" value="1"/>
</dbReference>
<sequence length="94" mass="10379">MARTEPQINIRLPQDLKDAVQSMASDNKRSVNAEIVAILLEAVKRHQLGDPLSGSGGMLLRAKEYLLPSEILEEIAMRAARNAVDLANKNNEKK</sequence>
<proteinExistence type="predicted"/>
<name>A0ABN4FGW2_9GAMM</name>
<evidence type="ECO:0000259" key="1">
    <source>
        <dbReference type="Pfam" id="PF03869"/>
    </source>
</evidence>
<dbReference type="InterPro" id="IPR005569">
    <property type="entry name" value="Arc_DNA-bd_dom"/>
</dbReference>
<protein>
    <submittedName>
        <fullName evidence="2">Arc-like DNA binding domain protein</fullName>
    </submittedName>
</protein>
<dbReference type="EMBL" id="CP009997">
    <property type="protein sequence ID" value="AJJ36668.1"/>
    <property type="molecule type" value="Genomic_DNA"/>
</dbReference>
<gene>
    <name evidence="2" type="ORF">CH54_3840</name>
</gene>
<dbReference type="SUPFAM" id="SSF47598">
    <property type="entry name" value="Ribbon-helix-helix"/>
    <property type="match status" value="1"/>
</dbReference>
<feature type="domain" description="Arc-like DNA binding" evidence="1">
    <location>
        <begin position="2"/>
        <end position="45"/>
    </location>
</feature>
<dbReference type="InterPro" id="IPR013321">
    <property type="entry name" value="Arc_rbn_hlx_hlx"/>
</dbReference>
<evidence type="ECO:0000313" key="2">
    <source>
        <dbReference type="EMBL" id="AJJ36668.1"/>
    </source>
</evidence>
<dbReference type="Pfam" id="PF03869">
    <property type="entry name" value="Arc"/>
    <property type="match status" value="1"/>
</dbReference>
<organism evidence="2 3">
    <name type="scientific">Yersinia rochesterensis</name>
    <dbReference type="NCBI Taxonomy" id="1604335"/>
    <lineage>
        <taxon>Bacteria</taxon>
        <taxon>Pseudomonadati</taxon>
        <taxon>Pseudomonadota</taxon>
        <taxon>Gammaproteobacteria</taxon>
        <taxon>Enterobacterales</taxon>
        <taxon>Yersiniaceae</taxon>
        <taxon>Yersinia</taxon>
    </lineage>
</organism>